<proteinExistence type="predicted"/>
<dbReference type="AlphaFoldDB" id="A0AAX6H709"/>
<reference evidence="2" key="1">
    <citation type="journal article" date="2023" name="GigaByte">
        <title>Genome assembly of the bearded iris, Iris pallida Lam.</title>
        <authorList>
            <person name="Bruccoleri R.E."/>
            <person name="Oakeley E.J."/>
            <person name="Faust A.M.E."/>
            <person name="Altorfer M."/>
            <person name="Dessus-Babus S."/>
            <person name="Burckhardt D."/>
            <person name="Oertli M."/>
            <person name="Naumann U."/>
            <person name="Petersen F."/>
            <person name="Wong J."/>
        </authorList>
    </citation>
    <scope>NUCLEOTIDE SEQUENCE</scope>
    <source>
        <strain evidence="2">GSM-AAB239-AS_SAM_17_03QT</strain>
    </source>
</reference>
<evidence type="ECO:0000313" key="1">
    <source>
        <dbReference type="EMBL" id="KAJ6796017.1"/>
    </source>
</evidence>
<organism evidence="2 3">
    <name type="scientific">Iris pallida</name>
    <name type="common">Sweet iris</name>
    <dbReference type="NCBI Taxonomy" id="29817"/>
    <lineage>
        <taxon>Eukaryota</taxon>
        <taxon>Viridiplantae</taxon>
        <taxon>Streptophyta</taxon>
        <taxon>Embryophyta</taxon>
        <taxon>Tracheophyta</taxon>
        <taxon>Spermatophyta</taxon>
        <taxon>Magnoliopsida</taxon>
        <taxon>Liliopsida</taxon>
        <taxon>Asparagales</taxon>
        <taxon>Iridaceae</taxon>
        <taxon>Iridoideae</taxon>
        <taxon>Irideae</taxon>
        <taxon>Iris</taxon>
    </lineage>
</organism>
<protein>
    <submittedName>
        <fullName evidence="2">Uncharacterized protein</fullName>
    </submittedName>
</protein>
<name>A0AAX6H709_IRIPA</name>
<dbReference type="EMBL" id="JANAVB010012198">
    <property type="protein sequence ID" value="KAJ6836351.1"/>
    <property type="molecule type" value="Genomic_DNA"/>
</dbReference>
<dbReference type="Proteomes" id="UP001140949">
    <property type="component" value="Unassembled WGS sequence"/>
</dbReference>
<dbReference type="EMBL" id="JANAVB010041435">
    <property type="protein sequence ID" value="KAJ6796017.1"/>
    <property type="molecule type" value="Genomic_DNA"/>
</dbReference>
<gene>
    <name evidence="1" type="ORF">M6B38_224050</name>
    <name evidence="2" type="ORF">M6B38_328125</name>
</gene>
<evidence type="ECO:0000313" key="2">
    <source>
        <dbReference type="EMBL" id="KAJ6836351.1"/>
    </source>
</evidence>
<accession>A0AAX6H709</accession>
<sequence>MCHILISDTRYTRLSYTLFIACESLFITGIGKNISFCVTTPNIGIVDSLIVHFTYDEAGSCRID</sequence>
<keyword evidence="3" id="KW-1185">Reference proteome</keyword>
<reference evidence="2" key="2">
    <citation type="submission" date="2023-04" db="EMBL/GenBank/DDBJ databases">
        <authorList>
            <person name="Bruccoleri R.E."/>
            <person name="Oakeley E.J."/>
            <person name="Faust A.-M."/>
            <person name="Dessus-Babus S."/>
            <person name="Altorfer M."/>
            <person name="Burckhardt D."/>
            <person name="Oertli M."/>
            <person name="Naumann U."/>
            <person name="Petersen F."/>
            <person name="Wong J."/>
        </authorList>
    </citation>
    <scope>NUCLEOTIDE SEQUENCE</scope>
    <source>
        <strain evidence="2">GSM-AAB239-AS_SAM_17_03QT</strain>
        <tissue evidence="2">Leaf</tissue>
    </source>
</reference>
<evidence type="ECO:0000313" key="3">
    <source>
        <dbReference type="Proteomes" id="UP001140949"/>
    </source>
</evidence>
<comment type="caution">
    <text evidence="2">The sequence shown here is derived from an EMBL/GenBank/DDBJ whole genome shotgun (WGS) entry which is preliminary data.</text>
</comment>